<dbReference type="AlphaFoldDB" id="A0A7C9R737"/>
<protein>
    <submittedName>
        <fullName evidence="1">Uncharacterized protein</fullName>
    </submittedName>
</protein>
<proteinExistence type="predicted"/>
<comment type="caution">
    <text evidence="1">The sequence shown here is derived from an EMBL/GenBank/DDBJ whole genome shotgun (WGS) entry which is preliminary data.</text>
</comment>
<dbReference type="Proteomes" id="UP000481252">
    <property type="component" value="Unassembled WGS sequence"/>
</dbReference>
<keyword evidence="2" id="KW-1185">Reference proteome</keyword>
<dbReference type="EMBL" id="JAAKZG010000004">
    <property type="protein sequence ID" value="NGN41655.1"/>
    <property type="molecule type" value="Genomic_DNA"/>
</dbReference>
<evidence type="ECO:0000313" key="2">
    <source>
        <dbReference type="Proteomes" id="UP000481252"/>
    </source>
</evidence>
<evidence type="ECO:0000313" key="1">
    <source>
        <dbReference type="EMBL" id="NGN41655.1"/>
    </source>
</evidence>
<accession>A0A7C9R737</accession>
<gene>
    <name evidence="1" type="ORF">G6N74_11290</name>
</gene>
<organism evidence="1 2">
    <name type="scientific">Mesorhizobium zhangyense</name>
    <dbReference type="NCBI Taxonomy" id="1776730"/>
    <lineage>
        <taxon>Bacteria</taxon>
        <taxon>Pseudomonadati</taxon>
        <taxon>Pseudomonadota</taxon>
        <taxon>Alphaproteobacteria</taxon>
        <taxon>Hyphomicrobiales</taxon>
        <taxon>Phyllobacteriaceae</taxon>
        <taxon>Mesorhizobium</taxon>
    </lineage>
</organism>
<dbReference type="RefSeq" id="WP_165117296.1">
    <property type="nucleotide sequence ID" value="NZ_JAAKZG010000004.1"/>
</dbReference>
<name>A0A7C9R737_9HYPH</name>
<sequence>MAEKLKEQIGLKVSLSGYLPALQLGQSHCVALMGRIAFSRAWHLKDIATSFELKPVREAMVANTQKIIRARRKVRRGYAFG</sequence>
<reference evidence="1 2" key="1">
    <citation type="submission" date="2020-02" db="EMBL/GenBank/DDBJ databases">
        <title>Genome sequence of the type strain CGMCC 1.15528 of Mesorhizobium zhangyense.</title>
        <authorList>
            <person name="Gao J."/>
            <person name="Sun J."/>
        </authorList>
    </citation>
    <scope>NUCLEOTIDE SEQUENCE [LARGE SCALE GENOMIC DNA]</scope>
    <source>
        <strain evidence="1 2">CGMCC 1.15528</strain>
    </source>
</reference>